<dbReference type="Pfam" id="PF13340">
    <property type="entry name" value="DUF4096"/>
    <property type="match status" value="1"/>
</dbReference>
<dbReference type="AlphaFoldDB" id="A0A158C9T8"/>
<sequence length="365" mass="41062">MWLHSIERKNGRLEGKVIDNDGSVDWVEASSLWRVKMRESGKTQLRLTTNLDDWEVSDSAEYLALSGTYYCGPGDSHEIYVAHHLGLRVLIPALVVTKALFTPNAIFFNHLYRPASLDQVVAPVMHATGLSCVLIQLGLSRRVRVTPPKPALLQWMYFFPSARGAFASIRTNALRKAIGLELPKLLADGVLTGSLHGRVFVASSMCLHHLKPKEQAFSWAGKQPVEFTLRSTEGALERLNPILKNTNLIGGPNGWGLADTEWSQLKHIIRPYHIEASNDDRMIIDAILIKLATGMGWHNVNEMLGNAPKVSSFYQRLRHSGRWEEFEASLLRLRRGEEQTSLVPGQDAVLFAHNPRIRLRPRKRT</sequence>
<dbReference type="InterPro" id="IPR025161">
    <property type="entry name" value="IS402-like_dom"/>
</dbReference>
<evidence type="ECO:0000259" key="1">
    <source>
        <dbReference type="Pfam" id="PF13340"/>
    </source>
</evidence>
<evidence type="ECO:0000313" key="2">
    <source>
        <dbReference type="EMBL" id="SAK79052.1"/>
    </source>
</evidence>
<dbReference type="EMBL" id="FCNX02000009">
    <property type="protein sequence ID" value="SAK79052.1"/>
    <property type="molecule type" value="Genomic_DNA"/>
</dbReference>
<gene>
    <name evidence="2" type="ORF">AWB77_03835</name>
</gene>
<protein>
    <recommendedName>
        <fullName evidence="1">Insertion element IS402-like domain-containing protein</fullName>
    </recommendedName>
</protein>
<dbReference type="OrthoDB" id="9089549at2"/>
<reference evidence="2" key="1">
    <citation type="submission" date="2016-01" db="EMBL/GenBank/DDBJ databases">
        <authorList>
            <person name="Peeters C."/>
        </authorList>
    </citation>
    <scope>NUCLEOTIDE SEQUENCE</scope>
    <source>
        <strain evidence="2">LMG 29320</strain>
    </source>
</reference>
<dbReference type="Proteomes" id="UP000054903">
    <property type="component" value="Unassembled WGS sequence"/>
</dbReference>
<accession>A0A158C9T8</accession>
<evidence type="ECO:0000313" key="3">
    <source>
        <dbReference type="Proteomes" id="UP000054903"/>
    </source>
</evidence>
<comment type="caution">
    <text evidence="2">The sequence shown here is derived from an EMBL/GenBank/DDBJ whole genome shotgun (WGS) entry which is preliminary data.</text>
</comment>
<name>A0A158C9T8_9BURK</name>
<keyword evidence="3" id="KW-1185">Reference proteome</keyword>
<organism evidence="2 3">
    <name type="scientific">Caballeronia fortuita</name>
    <dbReference type="NCBI Taxonomy" id="1777138"/>
    <lineage>
        <taxon>Bacteria</taxon>
        <taxon>Pseudomonadati</taxon>
        <taxon>Pseudomonadota</taxon>
        <taxon>Betaproteobacteria</taxon>
        <taxon>Burkholderiales</taxon>
        <taxon>Burkholderiaceae</taxon>
        <taxon>Caballeronia</taxon>
    </lineage>
</organism>
<dbReference type="RefSeq" id="WP_082852681.1">
    <property type="nucleotide sequence ID" value="NZ_FCNX02000009.1"/>
</dbReference>
<proteinExistence type="predicted"/>
<feature type="domain" description="Insertion element IS402-like" evidence="1">
    <location>
        <begin position="257"/>
        <end position="325"/>
    </location>
</feature>